<dbReference type="CDD" id="cd05237">
    <property type="entry name" value="UDP_invert_4-6DH_SDR_e"/>
    <property type="match status" value="1"/>
</dbReference>
<dbReference type="Pfam" id="PF13727">
    <property type="entry name" value="CoA_binding_3"/>
    <property type="match status" value="1"/>
</dbReference>
<keyword evidence="5" id="KW-1185">Reference proteome</keyword>
<dbReference type="AlphaFoldDB" id="A0A4R5PPX2"/>
<sequence>MVSNSRLLRLSALTYDLCVCLFAFLFANIIVHTSGWTVTVSSPGLKTLSFVAAGALSIFAMRLNRGVWRYASIPDIIAIVKAASIMVVLYMVGALLVTGSDDVSRLAMFLTWLFVIIGMGSGRIAYRVLKEAVLMPHLRSQTLSSNVLLYPLSDTTDAYIRTLRLLHTSERNVVGVVDRNPASSRRVLQGVPVIGNLRSLSKTVKVLEARGQSVSELIVTDPEVSGAEMAELLESCNEASLTIKRLASPLPGKDLQLDNPTITPNLVRLDDLLGRQEVPSDPVAMRAFLTGKCILITGAGGSIGSELAKQIAEFSPARLALLDSSEQNLYDIERVLRQEHPDLPIGQLLCDVRDVARVDTIMQRENPDIVFHAAAIKHVPIAEANPLEAVKTNVLGTVSVADAAVRAAVKAFVLISTDKAVNPSCIMGAAKRAAELYCQGLDITNSVTRFRIVRFGNVLGSAGSVVPLFQEQIAQGGPLTVTDPDMERYFMTVQEAVHLILEANSHGIDEGSQRGAVLVLEMGKPVRILELARRMIQLAGFIPGRDISIMFTGMRPGEKISEELLNANEDDIIQRRKGYFVARTRTVDWRTLNGWLSDLRHSCQEEDWHGVLQTLKTIVPSYTALDNGRVSEVASDNPDRFPVYSSRHLH</sequence>
<keyword evidence="2" id="KW-1133">Transmembrane helix</keyword>
<organism evidence="4 5">
    <name type="scientific">Pseudohoeflea suaedae</name>
    <dbReference type="NCBI Taxonomy" id="877384"/>
    <lineage>
        <taxon>Bacteria</taxon>
        <taxon>Pseudomonadati</taxon>
        <taxon>Pseudomonadota</taxon>
        <taxon>Alphaproteobacteria</taxon>
        <taxon>Hyphomicrobiales</taxon>
        <taxon>Rhizobiaceae</taxon>
        <taxon>Pseudohoeflea</taxon>
    </lineage>
</organism>
<feature type="transmembrane region" description="Helical" evidence="2">
    <location>
        <begin position="109"/>
        <end position="129"/>
    </location>
</feature>
<feature type="transmembrane region" description="Helical" evidence="2">
    <location>
        <begin position="12"/>
        <end position="31"/>
    </location>
</feature>
<evidence type="ECO:0000259" key="3">
    <source>
        <dbReference type="Pfam" id="PF02719"/>
    </source>
</evidence>
<name>A0A4R5PPX2_9HYPH</name>
<comment type="similarity">
    <text evidence="1">Belongs to the polysaccharide synthase family.</text>
</comment>
<dbReference type="InterPro" id="IPR003869">
    <property type="entry name" value="Polysac_CapD-like"/>
</dbReference>
<dbReference type="Gene3D" id="3.40.50.720">
    <property type="entry name" value="NAD(P)-binding Rossmann-like Domain"/>
    <property type="match status" value="2"/>
</dbReference>
<comment type="caution">
    <text evidence="4">The sequence shown here is derived from an EMBL/GenBank/DDBJ whole genome shotgun (WGS) entry which is preliminary data.</text>
</comment>
<feature type="transmembrane region" description="Helical" evidence="2">
    <location>
        <begin position="43"/>
        <end position="64"/>
    </location>
</feature>
<dbReference type="PANTHER" id="PTHR43318">
    <property type="entry name" value="UDP-N-ACETYLGLUCOSAMINE 4,6-DEHYDRATASE"/>
    <property type="match status" value="1"/>
</dbReference>
<evidence type="ECO:0000313" key="4">
    <source>
        <dbReference type="EMBL" id="TDH38721.1"/>
    </source>
</evidence>
<dbReference type="PANTHER" id="PTHR43318:SF1">
    <property type="entry name" value="POLYSACCHARIDE BIOSYNTHESIS PROTEIN EPSC-RELATED"/>
    <property type="match status" value="1"/>
</dbReference>
<proteinExistence type="inferred from homology"/>
<dbReference type="EMBL" id="SMSI01000001">
    <property type="protein sequence ID" value="TDH38721.1"/>
    <property type="molecule type" value="Genomic_DNA"/>
</dbReference>
<protein>
    <submittedName>
        <fullName evidence="4">Polysaccharide biosynthesis protein</fullName>
    </submittedName>
</protein>
<dbReference type="SUPFAM" id="SSF51735">
    <property type="entry name" value="NAD(P)-binding Rossmann-fold domains"/>
    <property type="match status" value="1"/>
</dbReference>
<keyword evidence="2" id="KW-0472">Membrane</keyword>
<keyword evidence="2" id="KW-0812">Transmembrane</keyword>
<dbReference type="Proteomes" id="UP000295131">
    <property type="component" value="Unassembled WGS sequence"/>
</dbReference>
<feature type="transmembrane region" description="Helical" evidence="2">
    <location>
        <begin position="76"/>
        <end position="97"/>
    </location>
</feature>
<accession>A0A4R5PPX2</accession>
<evidence type="ECO:0000256" key="2">
    <source>
        <dbReference type="SAM" id="Phobius"/>
    </source>
</evidence>
<feature type="domain" description="Polysaccharide biosynthesis protein CapD-like" evidence="3">
    <location>
        <begin position="294"/>
        <end position="582"/>
    </location>
</feature>
<reference evidence="4 5" key="1">
    <citation type="journal article" date="2013" name="Int. J. Syst. Evol. Microbiol.">
        <title>Hoeflea suaedae sp. nov., an endophytic bacterium isolated from the root of the halophyte Suaeda maritima.</title>
        <authorList>
            <person name="Chung E.J."/>
            <person name="Park J.A."/>
            <person name="Pramanik P."/>
            <person name="Bibi F."/>
            <person name="Jeon C.O."/>
            <person name="Chung Y.R."/>
        </authorList>
    </citation>
    <scope>NUCLEOTIDE SEQUENCE [LARGE SCALE GENOMIC DNA]</scope>
    <source>
        <strain evidence="4 5">YC6898</strain>
    </source>
</reference>
<evidence type="ECO:0000313" key="5">
    <source>
        <dbReference type="Proteomes" id="UP000295131"/>
    </source>
</evidence>
<dbReference type="InterPro" id="IPR036291">
    <property type="entry name" value="NAD(P)-bd_dom_sf"/>
</dbReference>
<evidence type="ECO:0000256" key="1">
    <source>
        <dbReference type="ARBA" id="ARBA00007430"/>
    </source>
</evidence>
<dbReference type="InterPro" id="IPR051203">
    <property type="entry name" value="Polysaccharide_Synthase-Rel"/>
</dbReference>
<gene>
    <name evidence="4" type="ORF">E2A64_06380</name>
</gene>
<dbReference type="Pfam" id="PF02719">
    <property type="entry name" value="Polysacc_synt_2"/>
    <property type="match status" value="1"/>
</dbReference>